<dbReference type="EMBL" id="QRID01000005">
    <property type="protein sequence ID" value="RHG29260.1"/>
    <property type="molecule type" value="Genomic_DNA"/>
</dbReference>
<evidence type="ECO:0000313" key="9">
    <source>
        <dbReference type="Proteomes" id="UP000284051"/>
    </source>
</evidence>
<reference evidence="2 12" key="3">
    <citation type="submission" date="2019-10" db="EMBL/GenBank/DDBJ databases">
        <title>Roseburia spp. ameliorate alcoholic fatty liver via restoration of gut barrier function.</title>
        <authorList>
            <person name="Seo B."/>
            <person name="Ko G."/>
        </authorList>
    </citation>
    <scope>NUCLEOTIDE SEQUENCE [LARGE SCALE GENOMIC DNA]</scope>
    <source>
        <strain evidence="2 12">SNUG30017</strain>
    </source>
</reference>
<keyword evidence="6" id="KW-0808">Transferase</keyword>
<evidence type="ECO:0000313" key="10">
    <source>
        <dbReference type="Proteomes" id="UP000284465"/>
    </source>
</evidence>
<evidence type="ECO:0000313" key="8">
    <source>
        <dbReference type="Proteomes" id="UP000283586"/>
    </source>
</evidence>
<evidence type="ECO:0000313" key="5">
    <source>
        <dbReference type="EMBL" id="RHG29260.1"/>
    </source>
</evidence>
<dbReference type="EMBL" id="WGGT01000001">
    <property type="protein sequence ID" value="MVQ44436.1"/>
    <property type="molecule type" value="Genomic_DNA"/>
</dbReference>
<dbReference type="EMBL" id="QSFP01000001">
    <property type="protein sequence ID" value="RHA70200.1"/>
    <property type="molecule type" value="Genomic_DNA"/>
</dbReference>
<evidence type="ECO:0000313" key="4">
    <source>
        <dbReference type="EMBL" id="RHC16734.1"/>
    </source>
</evidence>
<dbReference type="EMBL" id="WNAJ01000001">
    <property type="protein sequence ID" value="MTR83590.1"/>
    <property type="molecule type" value="Genomic_DNA"/>
</dbReference>
<evidence type="ECO:0000313" key="12">
    <source>
        <dbReference type="Proteomes" id="UP000479531"/>
    </source>
</evidence>
<reference evidence="7 8" key="1">
    <citation type="submission" date="2018-08" db="EMBL/GenBank/DDBJ databases">
        <title>A genome reference for cultivated species of the human gut microbiota.</title>
        <authorList>
            <person name="Zou Y."/>
            <person name="Xue W."/>
            <person name="Luo G."/>
        </authorList>
    </citation>
    <scope>NUCLEOTIDE SEQUENCE [LARGE SCALE GENOMIC DNA]</scope>
    <source>
        <strain evidence="6 8">AF31-21AC</strain>
        <strain evidence="5 9">AM22-21LB</strain>
        <strain evidence="4 7">AM37-1AC</strain>
        <strain evidence="3 10">AM43-11</strain>
    </source>
</reference>
<evidence type="ECO:0000313" key="1">
    <source>
        <dbReference type="EMBL" id="MTR83590.1"/>
    </source>
</evidence>
<dbReference type="Proteomes" id="UP000478483">
    <property type="component" value="Unassembled WGS sequence"/>
</dbReference>
<dbReference type="EMBL" id="QSHO01000008">
    <property type="protein sequence ID" value="RHC16734.1"/>
    <property type="molecule type" value="Genomic_DNA"/>
</dbReference>
<organism evidence="6 8">
    <name type="scientific">Roseburia intestinalis</name>
    <dbReference type="NCBI Taxonomy" id="166486"/>
    <lineage>
        <taxon>Bacteria</taxon>
        <taxon>Bacillati</taxon>
        <taxon>Bacillota</taxon>
        <taxon>Clostridia</taxon>
        <taxon>Lachnospirales</taxon>
        <taxon>Lachnospiraceae</taxon>
        <taxon>Roseburia</taxon>
    </lineage>
</organism>
<dbReference type="Proteomes" id="UP000284465">
    <property type="component" value="Unassembled WGS sequence"/>
</dbReference>
<reference evidence="1 11" key="2">
    <citation type="journal article" date="2019" name="Nat. Med.">
        <title>A library of human gut bacterial isolates paired with longitudinal multiomics data enables mechanistic microbiome research.</title>
        <authorList>
            <person name="Poyet M."/>
            <person name="Groussin M."/>
            <person name="Gibbons S.M."/>
            <person name="Avila-Pacheco J."/>
            <person name="Jiang X."/>
            <person name="Kearney S.M."/>
            <person name="Perrotta A.R."/>
            <person name="Berdy B."/>
            <person name="Zhao S."/>
            <person name="Lieberman T.D."/>
            <person name="Swanson P.K."/>
            <person name="Smith M."/>
            <person name="Roesemann S."/>
            <person name="Alexander J.E."/>
            <person name="Rich S.A."/>
            <person name="Livny J."/>
            <person name="Vlamakis H."/>
            <person name="Clish C."/>
            <person name="Bullock K."/>
            <person name="Deik A."/>
            <person name="Scott J."/>
            <person name="Pierce K.A."/>
            <person name="Xavier R.J."/>
            <person name="Alm E.J."/>
        </authorList>
    </citation>
    <scope>NUCLEOTIDE SEQUENCE [LARGE SCALE GENOMIC DNA]</scope>
    <source>
        <strain evidence="1 11">BIOML-A1</strain>
    </source>
</reference>
<name>A0A1Q6SCV8_9FIRM</name>
<dbReference type="AlphaFoldDB" id="A0A1Q6SCV8"/>
<evidence type="ECO:0000313" key="2">
    <source>
        <dbReference type="EMBL" id="MVQ44436.1"/>
    </source>
</evidence>
<dbReference type="Proteomes" id="UP000479531">
    <property type="component" value="Unassembled WGS sequence"/>
</dbReference>
<dbReference type="Proteomes" id="UP000284051">
    <property type="component" value="Unassembled WGS sequence"/>
</dbReference>
<accession>A0A1Q6SCV8</accession>
<comment type="caution">
    <text evidence="6">The sequence shown here is derived from an EMBL/GenBank/DDBJ whole genome shotgun (WGS) entry which is preliminary data.</text>
</comment>
<evidence type="ECO:0000313" key="3">
    <source>
        <dbReference type="EMBL" id="RHA70200.1"/>
    </source>
</evidence>
<dbReference type="Proteomes" id="UP000283586">
    <property type="component" value="Unassembled WGS sequence"/>
</dbReference>
<dbReference type="Proteomes" id="UP000283513">
    <property type="component" value="Unassembled WGS sequence"/>
</dbReference>
<gene>
    <name evidence="5" type="ORF">DW264_06595</name>
    <name evidence="4" type="ORF">DW856_10515</name>
    <name evidence="3" type="ORF">DW927_00625</name>
    <name evidence="6" type="ORF">DWZ31_05615</name>
    <name evidence="2" type="ORF">GCK47_01590</name>
    <name evidence="1" type="ORF">GMD50_00675</name>
</gene>
<dbReference type="GO" id="GO:0016301">
    <property type="term" value="F:kinase activity"/>
    <property type="evidence" value="ECO:0007669"/>
    <property type="project" value="UniProtKB-KW"/>
</dbReference>
<proteinExistence type="predicted"/>
<keyword evidence="6" id="KW-0418">Kinase</keyword>
<dbReference type="EMBL" id="QRQN01000005">
    <property type="protein sequence ID" value="RHN10270.1"/>
    <property type="molecule type" value="Genomic_DNA"/>
</dbReference>
<protein>
    <submittedName>
        <fullName evidence="6">Adenylate kinase</fullName>
    </submittedName>
</protein>
<evidence type="ECO:0000313" key="7">
    <source>
        <dbReference type="Proteomes" id="UP000283513"/>
    </source>
</evidence>
<dbReference type="OrthoDB" id="2063728at2"/>
<evidence type="ECO:0000313" key="6">
    <source>
        <dbReference type="EMBL" id="RHN10270.1"/>
    </source>
</evidence>
<evidence type="ECO:0000313" key="11">
    <source>
        <dbReference type="Proteomes" id="UP000478483"/>
    </source>
</evidence>
<sequence>MNMNSEAEITRLAKENETFQKIIETQQHTINLLIDHFISGQKEKEPEKN</sequence>